<feature type="domain" description="Polycystin" evidence="8">
    <location>
        <begin position="104"/>
        <end position="186"/>
    </location>
</feature>
<organism evidence="9 10">
    <name type="scientific">Saprolegnia diclina (strain VS20)</name>
    <dbReference type="NCBI Taxonomy" id="1156394"/>
    <lineage>
        <taxon>Eukaryota</taxon>
        <taxon>Sar</taxon>
        <taxon>Stramenopiles</taxon>
        <taxon>Oomycota</taxon>
        <taxon>Saprolegniomycetes</taxon>
        <taxon>Saprolegniales</taxon>
        <taxon>Saprolegniaceae</taxon>
        <taxon>Saprolegnia</taxon>
    </lineage>
</organism>
<comment type="similarity">
    <text evidence="2">Belongs to the polycystin family.</text>
</comment>
<reference evidence="9 10" key="1">
    <citation type="submission" date="2012-04" db="EMBL/GenBank/DDBJ databases">
        <title>The Genome Sequence of Saprolegnia declina VS20.</title>
        <authorList>
            <consortium name="The Broad Institute Genome Sequencing Platform"/>
            <person name="Russ C."/>
            <person name="Nusbaum C."/>
            <person name="Tyler B."/>
            <person name="van West P."/>
            <person name="Dieguez-Uribeondo J."/>
            <person name="de Bruijn I."/>
            <person name="Tripathy S."/>
            <person name="Jiang R."/>
            <person name="Young S.K."/>
            <person name="Zeng Q."/>
            <person name="Gargeya S."/>
            <person name="Fitzgerald M."/>
            <person name="Haas B."/>
            <person name="Abouelleil A."/>
            <person name="Alvarado L."/>
            <person name="Arachchi H.M."/>
            <person name="Berlin A."/>
            <person name="Chapman S.B."/>
            <person name="Goldberg J."/>
            <person name="Griggs A."/>
            <person name="Gujja S."/>
            <person name="Hansen M."/>
            <person name="Howarth C."/>
            <person name="Imamovic A."/>
            <person name="Larimer J."/>
            <person name="McCowen C."/>
            <person name="Montmayeur A."/>
            <person name="Murphy C."/>
            <person name="Neiman D."/>
            <person name="Pearson M."/>
            <person name="Priest M."/>
            <person name="Roberts A."/>
            <person name="Saif S."/>
            <person name="Shea T."/>
            <person name="Sisk P."/>
            <person name="Sykes S."/>
            <person name="Wortman J."/>
            <person name="Nusbaum C."/>
            <person name="Birren B."/>
        </authorList>
    </citation>
    <scope>NUCLEOTIDE SEQUENCE [LARGE SCALE GENOMIC DNA]</scope>
    <source>
        <strain evidence="9 10">VS20</strain>
    </source>
</reference>
<feature type="transmembrane region" description="Helical" evidence="6">
    <location>
        <begin position="409"/>
        <end position="431"/>
    </location>
</feature>
<dbReference type="GO" id="GO:0016020">
    <property type="term" value="C:membrane"/>
    <property type="evidence" value="ECO:0007669"/>
    <property type="project" value="UniProtKB-SubCell"/>
</dbReference>
<sequence length="711" mass="77163">MRRTSNHNAVEKIHPEEQIRAVELPTAAPTRTPSASRLRAPGGKAYGSMREAVCYLTFLVVFVIVTVYNRGTSSCFYYSDSVARAVGDTSFPSGDDSNVDISLAGVETVGDVWNWLQGPVANTFFPTMASPVLGANQVIGNVRLRQVRVTPNSCSLQSQYATLVSYCYGALSLTSESRVGFGPVLNSDAVSAFAAYTFASTYFGVSKSYAQLLQCLSGCEVAVGGLYGIDKARYAAAYANMCSLSCTCFYSSGNCVAPSSSAPSPVYTYNWTSSDMTQSNALPGFFSSIPGSGFVVDLPANVSDARSVLRALKSAKFIDIATRAVVLEAAVFNPYLELFNLVTVVLELPPTGGVYTSFTSSVVDLSAYSSSAAGKIFFEGLLVIGVVLYTLELLLGILRHSPRKYFGSFWNIAHGINMALFIAVITLRLAAINDVYSVTIDWSTIDTASVLSKLHFLSTLGRQERSVNAMNALLTWAVVFKYAQMSQNMFILVRVLAKASADLWSFLLLFSICLLGYAQAGFVAFSTQAPSFHTFGQGLVTLIEALRFRLDYAELAAANAGFAPVFFTSFYILVILIALNVFAAILHDAYATMDKDLVYKYAFPFPRGVLAAVGFTLQRTFVALKYGREAANAMTQQHETAPPAAVLDRSLKKGDVHPWMMMEMQALTEKVQGMLLANDEKKAQFETMEAMLRAIEDTCMELKVATKPLAT</sequence>
<dbReference type="InterPro" id="IPR013122">
    <property type="entry name" value="PKD1_2_channel"/>
</dbReference>
<protein>
    <submittedName>
        <fullName evidence="9">Uncharacterized protein</fullName>
    </submittedName>
</protein>
<dbReference type="Pfam" id="PF20519">
    <property type="entry name" value="Polycystin_dom"/>
    <property type="match status" value="2"/>
</dbReference>
<dbReference type="PANTHER" id="PTHR10877:SF183">
    <property type="entry name" value="AT14535P-RELATED"/>
    <property type="match status" value="1"/>
</dbReference>
<feature type="transmembrane region" description="Helical" evidence="6">
    <location>
        <begin position="562"/>
        <end position="585"/>
    </location>
</feature>
<gene>
    <name evidence="9" type="ORF">SDRG_04019</name>
</gene>
<dbReference type="InParanoid" id="T0S063"/>
<dbReference type="AlphaFoldDB" id="T0S063"/>
<evidence type="ECO:0000256" key="2">
    <source>
        <dbReference type="ARBA" id="ARBA00007200"/>
    </source>
</evidence>
<dbReference type="InterPro" id="IPR051223">
    <property type="entry name" value="Polycystin"/>
</dbReference>
<name>T0S063_SAPDV</name>
<keyword evidence="10" id="KW-1185">Reference proteome</keyword>
<feature type="domain" description="Polycystin" evidence="8">
    <location>
        <begin position="272"/>
        <end position="363"/>
    </location>
</feature>
<keyword evidence="3 6" id="KW-0812">Transmembrane</keyword>
<evidence type="ECO:0000256" key="5">
    <source>
        <dbReference type="ARBA" id="ARBA00023136"/>
    </source>
</evidence>
<evidence type="ECO:0000256" key="3">
    <source>
        <dbReference type="ARBA" id="ARBA00022692"/>
    </source>
</evidence>
<evidence type="ECO:0000259" key="7">
    <source>
        <dbReference type="Pfam" id="PF08016"/>
    </source>
</evidence>
<dbReference type="OMA" id="MVDFWKF"/>
<evidence type="ECO:0000313" key="9">
    <source>
        <dbReference type="EMBL" id="EQC38298.1"/>
    </source>
</evidence>
<evidence type="ECO:0000256" key="6">
    <source>
        <dbReference type="SAM" id="Phobius"/>
    </source>
</evidence>
<dbReference type="OrthoDB" id="444119at2759"/>
<dbReference type="VEuPathDB" id="FungiDB:SDRG_04019"/>
<dbReference type="eggNOG" id="KOG3599">
    <property type="taxonomic scope" value="Eukaryota"/>
</dbReference>
<feature type="transmembrane region" description="Helical" evidence="6">
    <location>
        <begin position="52"/>
        <end position="69"/>
    </location>
</feature>
<dbReference type="STRING" id="1156394.T0S063"/>
<evidence type="ECO:0000259" key="8">
    <source>
        <dbReference type="Pfam" id="PF20519"/>
    </source>
</evidence>
<dbReference type="InterPro" id="IPR046791">
    <property type="entry name" value="Polycystin_dom"/>
</dbReference>
<feature type="transmembrane region" description="Helical" evidence="6">
    <location>
        <begin position="503"/>
        <end position="525"/>
    </location>
</feature>
<dbReference type="PANTHER" id="PTHR10877">
    <property type="entry name" value="POLYCYSTIN FAMILY MEMBER"/>
    <property type="match status" value="1"/>
</dbReference>
<dbReference type="Gene3D" id="1.10.287.70">
    <property type="match status" value="1"/>
</dbReference>
<evidence type="ECO:0000256" key="1">
    <source>
        <dbReference type="ARBA" id="ARBA00004141"/>
    </source>
</evidence>
<feature type="transmembrane region" description="Helical" evidence="6">
    <location>
        <begin position="376"/>
        <end position="397"/>
    </location>
</feature>
<keyword evidence="4 6" id="KW-1133">Transmembrane helix</keyword>
<evidence type="ECO:0000313" key="10">
    <source>
        <dbReference type="Proteomes" id="UP000030762"/>
    </source>
</evidence>
<dbReference type="Pfam" id="PF08016">
    <property type="entry name" value="PKD_channel"/>
    <property type="match status" value="1"/>
</dbReference>
<comment type="subcellular location">
    <subcellularLocation>
        <location evidence="1">Membrane</location>
        <topology evidence="1">Multi-pass membrane protein</topology>
    </subcellularLocation>
</comment>
<feature type="domain" description="Polycystin cation channel PKD1/PKD2" evidence="7">
    <location>
        <begin position="377"/>
        <end position="593"/>
    </location>
</feature>
<dbReference type="RefSeq" id="XP_008607890.1">
    <property type="nucleotide sequence ID" value="XM_008609668.1"/>
</dbReference>
<dbReference type="GeneID" id="19944746"/>
<accession>T0S063</accession>
<dbReference type="EMBL" id="JH767141">
    <property type="protein sequence ID" value="EQC38298.1"/>
    <property type="molecule type" value="Genomic_DNA"/>
</dbReference>
<dbReference type="Proteomes" id="UP000030762">
    <property type="component" value="Unassembled WGS sequence"/>
</dbReference>
<evidence type="ECO:0000256" key="4">
    <source>
        <dbReference type="ARBA" id="ARBA00022989"/>
    </source>
</evidence>
<proteinExistence type="inferred from homology"/>
<keyword evidence="5 6" id="KW-0472">Membrane</keyword>